<dbReference type="Proteomes" id="UP000324376">
    <property type="component" value="Unassembled WGS sequence"/>
</dbReference>
<evidence type="ECO:0000259" key="2">
    <source>
        <dbReference type="PROSITE" id="PS51724"/>
    </source>
</evidence>
<keyword evidence="4" id="KW-1185">Reference proteome</keyword>
<dbReference type="Pfam" id="PF18175">
    <property type="entry name" value="HU-CCDC81_bac_2"/>
    <property type="match status" value="1"/>
</dbReference>
<sequence>MNTSKYISELLYRYECVIIPGFGAFLTRRESARILSASNTFLPPKKTISFNSQLQNNDGLLANYIASAENISYIDAVAAIQRFVASLNLELNQGKRVTLNAIGHMFRSVENTLQFEPATEENYLTEAFGLPTFISPQIQRNVEVSREVYKQETELIEAKAPIAFTPEKRAQRTYLNYAATAAIIVGLFGLTGYLGLSYHNSSVEAYNYTQRQEAAKDINNMIQEATFEISSPLPAITLNIAKEHEDITEASALYGKYHIVAGAFRIEANAKKKMRRLKAKGFEPRLIGKNKYGLHQVVYSSYSNRMEALQALQKIKYKQDRRAWLLVQPM</sequence>
<feature type="domain" description="SPOR" evidence="2">
    <location>
        <begin position="251"/>
        <end position="328"/>
    </location>
</feature>
<accession>A0A5S5CCS1</accession>
<dbReference type="InterPro" id="IPR040495">
    <property type="entry name" value="HU-CCDC81_bac_1"/>
</dbReference>
<protein>
    <submittedName>
        <fullName evidence="3">Sporulation related protein</fullName>
    </submittedName>
</protein>
<dbReference type="RefSeq" id="WP_148781890.1">
    <property type="nucleotide sequence ID" value="NZ_VNHU01000002.1"/>
</dbReference>
<dbReference type="Pfam" id="PF18174">
    <property type="entry name" value="HU-CCDC81_bac_1"/>
    <property type="match status" value="1"/>
</dbReference>
<dbReference type="GO" id="GO:0042834">
    <property type="term" value="F:peptidoglycan binding"/>
    <property type="evidence" value="ECO:0007669"/>
    <property type="project" value="InterPro"/>
</dbReference>
<dbReference type="SUPFAM" id="SSF110997">
    <property type="entry name" value="Sporulation related repeat"/>
    <property type="match status" value="1"/>
</dbReference>
<evidence type="ECO:0000313" key="4">
    <source>
        <dbReference type="Proteomes" id="UP000324376"/>
    </source>
</evidence>
<dbReference type="InterPro" id="IPR007730">
    <property type="entry name" value="SPOR-like_dom"/>
</dbReference>
<organism evidence="3 4">
    <name type="scientific">Aquimarina intermedia</name>
    <dbReference type="NCBI Taxonomy" id="350814"/>
    <lineage>
        <taxon>Bacteria</taxon>
        <taxon>Pseudomonadati</taxon>
        <taxon>Bacteroidota</taxon>
        <taxon>Flavobacteriia</taxon>
        <taxon>Flavobacteriales</taxon>
        <taxon>Flavobacteriaceae</taxon>
        <taxon>Aquimarina</taxon>
    </lineage>
</organism>
<keyword evidence="1" id="KW-0812">Transmembrane</keyword>
<dbReference type="InterPro" id="IPR036680">
    <property type="entry name" value="SPOR-like_sf"/>
</dbReference>
<dbReference type="Pfam" id="PF05036">
    <property type="entry name" value="SPOR"/>
    <property type="match status" value="1"/>
</dbReference>
<evidence type="ECO:0000256" key="1">
    <source>
        <dbReference type="SAM" id="Phobius"/>
    </source>
</evidence>
<proteinExistence type="predicted"/>
<keyword evidence="1" id="KW-1133">Transmembrane helix</keyword>
<comment type="caution">
    <text evidence="3">The sequence shown here is derived from an EMBL/GenBank/DDBJ whole genome shotgun (WGS) entry which is preliminary data.</text>
</comment>
<dbReference type="OrthoDB" id="653949at2"/>
<feature type="transmembrane region" description="Helical" evidence="1">
    <location>
        <begin position="174"/>
        <end position="196"/>
    </location>
</feature>
<name>A0A5S5CCS1_9FLAO</name>
<evidence type="ECO:0000313" key="3">
    <source>
        <dbReference type="EMBL" id="TYP76302.1"/>
    </source>
</evidence>
<dbReference type="AlphaFoldDB" id="A0A5S5CCS1"/>
<reference evidence="3 4" key="1">
    <citation type="submission" date="2019-07" db="EMBL/GenBank/DDBJ databases">
        <title>Genomic Encyclopedia of Archaeal and Bacterial Type Strains, Phase II (KMG-II): from individual species to whole genera.</title>
        <authorList>
            <person name="Goeker M."/>
        </authorList>
    </citation>
    <scope>NUCLEOTIDE SEQUENCE [LARGE SCALE GENOMIC DNA]</scope>
    <source>
        <strain evidence="3 4">DSM 17527</strain>
    </source>
</reference>
<dbReference type="PROSITE" id="PS51724">
    <property type="entry name" value="SPOR"/>
    <property type="match status" value="1"/>
</dbReference>
<gene>
    <name evidence="3" type="ORF">BD809_102520</name>
</gene>
<dbReference type="EMBL" id="VNHU01000002">
    <property type="protein sequence ID" value="TYP76302.1"/>
    <property type="molecule type" value="Genomic_DNA"/>
</dbReference>
<dbReference type="InterPro" id="IPR041268">
    <property type="entry name" value="HU-CCDC81_bac_2"/>
</dbReference>
<keyword evidence="1" id="KW-0472">Membrane</keyword>
<dbReference type="Gene3D" id="3.30.70.1070">
    <property type="entry name" value="Sporulation related repeat"/>
    <property type="match status" value="1"/>
</dbReference>